<dbReference type="InterPro" id="IPR004026">
    <property type="entry name" value="Ada_DNA_repair_Zn-bd"/>
</dbReference>
<keyword evidence="10" id="KW-0804">Transcription</keyword>
<evidence type="ECO:0000313" key="14">
    <source>
        <dbReference type="EMBL" id="SKA30059.1"/>
    </source>
</evidence>
<evidence type="ECO:0000256" key="1">
    <source>
        <dbReference type="ARBA" id="ARBA00001947"/>
    </source>
</evidence>
<evidence type="ECO:0000256" key="2">
    <source>
        <dbReference type="ARBA" id="ARBA00022603"/>
    </source>
</evidence>
<keyword evidence="2" id="KW-0489">Methyltransferase</keyword>
<sequence length="213" mass="23545">MVMVSPDLQTLPPHLDRETCDRARLARDRAFDGLFFSGVRSTRIYCCPVRPARSENVTFYATAAAAERARFRPCLRCRPETAPGSPAWMGTATTVARGMRLIEQGCLDQGSVADLADMLGVGPRHLLRLFMRHAGASPSEIAATRRVQKAKRLIDETDIPLAEIAFASGFGSIRRFNDAFQAVYKRAPSSFRRPGSRSVVPHAPELAEEAERQ</sequence>
<keyword evidence="3" id="KW-0808">Transferase</keyword>
<dbReference type="GO" id="GO:0032259">
    <property type="term" value="P:methylation"/>
    <property type="evidence" value="ECO:0007669"/>
    <property type="project" value="UniProtKB-KW"/>
</dbReference>
<dbReference type="Pfam" id="PF02805">
    <property type="entry name" value="Ada_Zn_binding"/>
    <property type="match status" value="1"/>
</dbReference>
<gene>
    <name evidence="14" type="ORF">SAMN05428963_112113</name>
</gene>
<dbReference type="AlphaFoldDB" id="A0A1T4SP92"/>
<evidence type="ECO:0000256" key="12">
    <source>
        <dbReference type="SAM" id="MobiDB-lite"/>
    </source>
</evidence>
<dbReference type="GO" id="GO:0043565">
    <property type="term" value="F:sequence-specific DNA binding"/>
    <property type="evidence" value="ECO:0007669"/>
    <property type="project" value="InterPro"/>
</dbReference>
<reference evidence="14 15" key="1">
    <citation type="submission" date="2017-02" db="EMBL/GenBank/DDBJ databases">
        <authorList>
            <person name="Peterson S.W."/>
        </authorList>
    </citation>
    <scope>NUCLEOTIDE SEQUENCE [LARGE SCALE GENOMIC DNA]</scope>
    <source>
        <strain evidence="14 15">USBA 369</strain>
    </source>
</reference>
<keyword evidence="4" id="KW-0479">Metal-binding</keyword>
<evidence type="ECO:0000256" key="3">
    <source>
        <dbReference type="ARBA" id="ARBA00022679"/>
    </source>
</evidence>
<keyword evidence="6" id="KW-0862">Zinc</keyword>
<organism evidence="14 15">
    <name type="scientific">Consotaella salsifontis</name>
    <dbReference type="NCBI Taxonomy" id="1365950"/>
    <lineage>
        <taxon>Bacteria</taxon>
        <taxon>Pseudomonadati</taxon>
        <taxon>Pseudomonadota</taxon>
        <taxon>Alphaproteobacteria</taxon>
        <taxon>Hyphomicrobiales</taxon>
        <taxon>Aurantimonadaceae</taxon>
        <taxon>Consotaella</taxon>
    </lineage>
</organism>
<keyword evidence="5" id="KW-0227">DNA damage</keyword>
<evidence type="ECO:0000256" key="6">
    <source>
        <dbReference type="ARBA" id="ARBA00022833"/>
    </source>
</evidence>
<evidence type="ECO:0000256" key="7">
    <source>
        <dbReference type="ARBA" id="ARBA00023015"/>
    </source>
</evidence>
<dbReference type="InterPro" id="IPR009057">
    <property type="entry name" value="Homeodomain-like_sf"/>
</dbReference>
<feature type="domain" description="HTH araC/xylS-type" evidence="13">
    <location>
        <begin position="96"/>
        <end position="194"/>
    </location>
</feature>
<dbReference type="OrthoDB" id="9802228at2"/>
<evidence type="ECO:0000256" key="11">
    <source>
        <dbReference type="ARBA" id="ARBA00023204"/>
    </source>
</evidence>
<name>A0A1T4SP92_9HYPH</name>
<keyword evidence="15" id="KW-1185">Reference proteome</keyword>
<dbReference type="GO" id="GO:0008270">
    <property type="term" value="F:zinc ion binding"/>
    <property type="evidence" value="ECO:0007669"/>
    <property type="project" value="InterPro"/>
</dbReference>
<dbReference type="PANTHER" id="PTHR46796">
    <property type="entry name" value="HTH-TYPE TRANSCRIPTIONAL ACTIVATOR RHAS-RELATED"/>
    <property type="match status" value="1"/>
</dbReference>
<keyword evidence="9" id="KW-0010">Activator</keyword>
<dbReference type="PROSITE" id="PS01124">
    <property type="entry name" value="HTH_ARAC_FAMILY_2"/>
    <property type="match status" value="1"/>
</dbReference>
<feature type="region of interest" description="Disordered" evidence="12">
    <location>
        <begin position="190"/>
        <end position="213"/>
    </location>
</feature>
<evidence type="ECO:0000259" key="13">
    <source>
        <dbReference type="PROSITE" id="PS01124"/>
    </source>
</evidence>
<dbReference type="Proteomes" id="UP000190135">
    <property type="component" value="Unassembled WGS sequence"/>
</dbReference>
<keyword evidence="7" id="KW-0805">Transcription regulation</keyword>
<comment type="cofactor">
    <cofactor evidence="1">
        <name>Zn(2+)</name>
        <dbReference type="ChEBI" id="CHEBI:29105"/>
    </cofactor>
</comment>
<dbReference type="STRING" id="1365950.SAMN05428963_112113"/>
<protein>
    <submittedName>
        <fullName evidence="14">AraC family transcriptional regulator, regulatory protein of adaptative response / DNA-3-methyladenine glycosylase II</fullName>
    </submittedName>
</protein>
<evidence type="ECO:0000256" key="5">
    <source>
        <dbReference type="ARBA" id="ARBA00022763"/>
    </source>
</evidence>
<dbReference type="InterPro" id="IPR018060">
    <property type="entry name" value="HTH_AraC"/>
</dbReference>
<accession>A0A1T4SP92</accession>
<evidence type="ECO:0000256" key="10">
    <source>
        <dbReference type="ARBA" id="ARBA00023163"/>
    </source>
</evidence>
<dbReference type="GO" id="GO:0003700">
    <property type="term" value="F:DNA-binding transcription factor activity"/>
    <property type="evidence" value="ECO:0007669"/>
    <property type="project" value="InterPro"/>
</dbReference>
<dbReference type="Gene3D" id="3.40.10.10">
    <property type="entry name" value="DNA Methylphosphotriester Repair Domain"/>
    <property type="match status" value="1"/>
</dbReference>
<dbReference type="SUPFAM" id="SSF46689">
    <property type="entry name" value="Homeodomain-like"/>
    <property type="match status" value="2"/>
</dbReference>
<evidence type="ECO:0000256" key="9">
    <source>
        <dbReference type="ARBA" id="ARBA00023159"/>
    </source>
</evidence>
<dbReference type="SMART" id="SM00342">
    <property type="entry name" value="HTH_ARAC"/>
    <property type="match status" value="1"/>
</dbReference>
<keyword evidence="11" id="KW-0234">DNA repair</keyword>
<dbReference type="EMBL" id="FUXL01000012">
    <property type="protein sequence ID" value="SKA30059.1"/>
    <property type="molecule type" value="Genomic_DNA"/>
</dbReference>
<dbReference type="SUPFAM" id="SSF57884">
    <property type="entry name" value="Ada DNA repair protein, N-terminal domain (N-Ada 10)"/>
    <property type="match status" value="1"/>
</dbReference>
<dbReference type="PROSITE" id="PS00041">
    <property type="entry name" value="HTH_ARAC_FAMILY_1"/>
    <property type="match status" value="1"/>
</dbReference>
<evidence type="ECO:0000256" key="8">
    <source>
        <dbReference type="ARBA" id="ARBA00023125"/>
    </source>
</evidence>
<dbReference type="Gene3D" id="1.10.10.60">
    <property type="entry name" value="Homeodomain-like"/>
    <property type="match status" value="2"/>
</dbReference>
<evidence type="ECO:0000256" key="4">
    <source>
        <dbReference type="ARBA" id="ARBA00022723"/>
    </source>
</evidence>
<dbReference type="PANTHER" id="PTHR46796:SF6">
    <property type="entry name" value="ARAC SUBFAMILY"/>
    <property type="match status" value="1"/>
</dbReference>
<dbReference type="InterPro" id="IPR035451">
    <property type="entry name" value="Ada-like_dom_sf"/>
</dbReference>
<dbReference type="InterPro" id="IPR050204">
    <property type="entry name" value="AraC_XylS_family_regulators"/>
</dbReference>
<dbReference type="Pfam" id="PF12833">
    <property type="entry name" value="HTH_18"/>
    <property type="match status" value="1"/>
</dbReference>
<dbReference type="GO" id="GO:0006281">
    <property type="term" value="P:DNA repair"/>
    <property type="evidence" value="ECO:0007669"/>
    <property type="project" value="UniProtKB-KW"/>
</dbReference>
<evidence type="ECO:0000313" key="15">
    <source>
        <dbReference type="Proteomes" id="UP000190135"/>
    </source>
</evidence>
<dbReference type="GO" id="GO:0008168">
    <property type="term" value="F:methyltransferase activity"/>
    <property type="evidence" value="ECO:0007669"/>
    <property type="project" value="UniProtKB-KW"/>
</dbReference>
<dbReference type="InterPro" id="IPR018062">
    <property type="entry name" value="HTH_AraC-typ_CS"/>
</dbReference>
<keyword evidence="8" id="KW-0238">DNA-binding</keyword>
<proteinExistence type="predicted"/>
<dbReference type="RefSeq" id="WP_078709492.1">
    <property type="nucleotide sequence ID" value="NZ_FUXL01000012.1"/>
</dbReference>